<dbReference type="InterPro" id="IPR004165">
    <property type="entry name" value="CoA_trans_fam_I"/>
</dbReference>
<evidence type="ECO:0000313" key="2">
    <source>
        <dbReference type="EMBL" id="BAF58449.1"/>
    </source>
</evidence>
<dbReference type="InterPro" id="IPR037171">
    <property type="entry name" value="NagB/RpiA_transferase-like"/>
</dbReference>
<name>A5D5M7_PELTS</name>
<keyword evidence="1 2" id="KW-0808">Transferase</keyword>
<organism evidence="2 3">
    <name type="scientific">Pelotomaculum thermopropionicum (strain DSM 13744 / JCM 10971 / SI)</name>
    <dbReference type="NCBI Taxonomy" id="370438"/>
    <lineage>
        <taxon>Bacteria</taxon>
        <taxon>Bacillati</taxon>
        <taxon>Bacillota</taxon>
        <taxon>Clostridia</taxon>
        <taxon>Eubacteriales</taxon>
        <taxon>Desulfotomaculaceae</taxon>
        <taxon>Pelotomaculum</taxon>
    </lineage>
</organism>
<protein>
    <submittedName>
        <fullName evidence="2">Acyl CoA:acetate/3-ketoacid CoA transferase, alpha subunit</fullName>
    </submittedName>
</protein>
<dbReference type="Gene3D" id="3.40.1080.10">
    <property type="entry name" value="Glutaconate Coenzyme A-transferase"/>
    <property type="match status" value="1"/>
</dbReference>
<reference evidence="3" key="1">
    <citation type="journal article" date="2008" name="Genome Res.">
        <title>The genome of Pelotomaculum thermopropionicum reveals niche-associated evolution in anaerobic microbiota.</title>
        <authorList>
            <person name="Kosaka T."/>
            <person name="Kato S."/>
            <person name="Shimoyama T."/>
            <person name="Ishii S."/>
            <person name="Abe T."/>
            <person name="Watanabe K."/>
        </authorList>
    </citation>
    <scope>NUCLEOTIDE SEQUENCE [LARGE SCALE GENOMIC DNA]</scope>
    <source>
        <strain evidence="3">DSM 13744 / JCM 10971 / SI</strain>
    </source>
</reference>
<dbReference type="Proteomes" id="UP000006556">
    <property type="component" value="Chromosome"/>
</dbReference>
<dbReference type="InterPro" id="IPR012792">
    <property type="entry name" value="3-oxoacid_CoA-transf_A"/>
</dbReference>
<evidence type="ECO:0000313" key="3">
    <source>
        <dbReference type="Proteomes" id="UP000006556"/>
    </source>
</evidence>
<gene>
    <name evidence="2" type="primary">AtoD</name>
    <name evidence="2" type="ordered locus">PTH_0268</name>
</gene>
<keyword evidence="3" id="KW-1185">Reference proteome</keyword>
<evidence type="ECO:0000256" key="1">
    <source>
        <dbReference type="ARBA" id="ARBA00022679"/>
    </source>
</evidence>
<dbReference type="HOGENOM" id="CLU_019942_2_1_9"/>
<dbReference type="EMBL" id="AP009389">
    <property type="protein sequence ID" value="BAF58449.1"/>
    <property type="molecule type" value="Genomic_DNA"/>
</dbReference>
<dbReference type="SUPFAM" id="SSF100950">
    <property type="entry name" value="NagB/RpiA/CoA transferase-like"/>
    <property type="match status" value="1"/>
</dbReference>
<accession>A5D5M7</accession>
<proteinExistence type="predicted"/>
<dbReference type="SMART" id="SM00882">
    <property type="entry name" value="CoA_trans"/>
    <property type="match status" value="1"/>
</dbReference>
<dbReference type="PANTHER" id="PTHR13707">
    <property type="entry name" value="KETOACID-COENZYME A TRANSFERASE"/>
    <property type="match status" value="1"/>
</dbReference>
<dbReference type="eggNOG" id="COG1788">
    <property type="taxonomic scope" value="Bacteria"/>
</dbReference>
<dbReference type="STRING" id="370438.PTH_0268"/>
<dbReference type="KEGG" id="pth:PTH_0268"/>
<dbReference type="AlphaFoldDB" id="A5D5M7"/>
<sequence>MVKIMNADEAIKFVKSGQRVMIGGFGMVGTPDQLIEALSRAEVKDLVIIGNDLGAANKGIGKVLLQGKIKKAVGSYFTPNPDAARLYSEGKLEVELIPQGNYAEAIRAGGVGLGPFYTPTGAGTIYARNKETRIFDGKEYILEHPIRGDVALIRAHRADRLGNLVYRKAGRNFNPLMAMAADICIAEVDEIVEAGELSPEEIVTPFIFVDILVPRS</sequence>
<dbReference type="GO" id="GO:0008410">
    <property type="term" value="F:CoA-transferase activity"/>
    <property type="evidence" value="ECO:0007669"/>
    <property type="project" value="InterPro"/>
</dbReference>
<dbReference type="Pfam" id="PF01144">
    <property type="entry name" value="CoA_trans"/>
    <property type="match status" value="1"/>
</dbReference>
<dbReference type="NCBIfam" id="TIGR02429">
    <property type="entry name" value="pcaI_scoA_fam"/>
    <property type="match status" value="1"/>
</dbReference>
<dbReference type="PANTHER" id="PTHR13707:SF60">
    <property type="entry name" value="ACETATE COA-TRANSFERASE SUBUNIT ALPHA"/>
    <property type="match status" value="1"/>
</dbReference>